<proteinExistence type="predicted"/>
<protein>
    <submittedName>
        <fullName evidence="6">TetR family transcriptional regulator</fullName>
    </submittedName>
</protein>
<name>A0A1A2NTP4_MYCSD</name>
<reference evidence="7" key="1">
    <citation type="submission" date="2016-06" db="EMBL/GenBank/DDBJ databases">
        <authorList>
            <person name="Sutton G."/>
            <person name="Brinkac L."/>
            <person name="Sanka R."/>
            <person name="Adams M."/>
            <person name="Lau E."/>
            <person name="Sam S."/>
            <person name="Sreng N."/>
            <person name="Him V."/>
            <person name="Kerleguer A."/>
            <person name="Cheng S."/>
        </authorList>
    </citation>
    <scope>NUCLEOTIDE SEQUENCE [LARGE SCALE GENOMIC DNA]</scope>
    <source>
        <strain evidence="7">E1876</strain>
    </source>
</reference>
<dbReference type="RefSeq" id="WP_064921684.1">
    <property type="nucleotide sequence ID" value="NZ_LZJK01000075.1"/>
</dbReference>
<dbReference type="PANTHER" id="PTHR30055:SF234">
    <property type="entry name" value="HTH-TYPE TRANSCRIPTIONAL REGULATOR BETI"/>
    <property type="match status" value="1"/>
</dbReference>
<accession>A0A1A2NTP4</accession>
<dbReference type="OrthoDB" id="9795011at2"/>
<evidence type="ECO:0000256" key="2">
    <source>
        <dbReference type="ARBA" id="ARBA00023125"/>
    </source>
</evidence>
<dbReference type="InterPro" id="IPR049445">
    <property type="entry name" value="TetR_SbtR-like_C"/>
</dbReference>
<feature type="domain" description="HTH tetR-type" evidence="5">
    <location>
        <begin position="10"/>
        <end position="70"/>
    </location>
</feature>
<keyword evidence="2 4" id="KW-0238">DNA-binding</keyword>
<keyword evidence="1" id="KW-0805">Transcription regulation</keyword>
<gene>
    <name evidence="6" type="ORF">A5710_08160</name>
</gene>
<evidence type="ECO:0000256" key="3">
    <source>
        <dbReference type="ARBA" id="ARBA00023163"/>
    </source>
</evidence>
<evidence type="ECO:0000256" key="1">
    <source>
        <dbReference type="ARBA" id="ARBA00023015"/>
    </source>
</evidence>
<dbReference type="InterPro" id="IPR001647">
    <property type="entry name" value="HTH_TetR"/>
</dbReference>
<dbReference type="Proteomes" id="UP000093943">
    <property type="component" value="Unassembled WGS sequence"/>
</dbReference>
<dbReference type="GO" id="GO:0000976">
    <property type="term" value="F:transcription cis-regulatory region binding"/>
    <property type="evidence" value="ECO:0007669"/>
    <property type="project" value="TreeGrafter"/>
</dbReference>
<dbReference type="AlphaFoldDB" id="A0A1A2NTP4"/>
<dbReference type="InterPro" id="IPR050109">
    <property type="entry name" value="HTH-type_TetR-like_transc_reg"/>
</dbReference>
<dbReference type="EMBL" id="LZKG01000142">
    <property type="protein sequence ID" value="OBI25969.1"/>
    <property type="molecule type" value="Genomic_DNA"/>
</dbReference>
<dbReference type="InterPro" id="IPR036271">
    <property type="entry name" value="Tet_transcr_reg_TetR-rel_C_sf"/>
</dbReference>
<dbReference type="PANTHER" id="PTHR30055">
    <property type="entry name" value="HTH-TYPE TRANSCRIPTIONAL REGULATOR RUTR"/>
    <property type="match status" value="1"/>
</dbReference>
<dbReference type="Pfam" id="PF21597">
    <property type="entry name" value="TetR_C_43"/>
    <property type="match status" value="1"/>
</dbReference>
<evidence type="ECO:0000256" key="4">
    <source>
        <dbReference type="PROSITE-ProRule" id="PRU00335"/>
    </source>
</evidence>
<dbReference type="SUPFAM" id="SSF48498">
    <property type="entry name" value="Tetracyclin repressor-like, C-terminal domain"/>
    <property type="match status" value="1"/>
</dbReference>
<comment type="caution">
    <text evidence="6">The sequence shown here is derived from an EMBL/GenBank/DDBJ whole genome shotgun (WGS) entry which is preliminary data.</text>
</comment>
<evidence type="ECO:0000259" key="5">
    <source>
        <dbReference type="PROSITE" id="PS50977"/>
    </source>
</evidence>
<evidence type="ECO:0000313" key="7">
    <source>
        <dbReference type="Proteomes" id="UP000093943"/>
    </source>
</evidence>
<dbReference type="GO" id="GO:0003700">
    <property type="term" value="F:DNA-binding transcription factor activity"/>
    <property type="evidence" value="ECO:0007669"/>
    <property type="project" value="TreeGrafter"/>
</dbReference>
<dbReference type="PROSITE" id="PS50977">
    <property type="entry name" value="HTH_TETR_2"/>
    <property type="match status" value="1"/>
</dbReference>
<feature type="DNA-binding region" description="H-T-H motif" evidence="4">
    <location>
        <begin position="33"/>
        <end position="52"/>
    </location>
</feature>
<dbReference type="Pfam" id="PF00440">
    <property type="entry name" value="TetR_N"/>
    <property type="match status" value="1"/>
</dbReference>
<organism evidence="6 7">
    <name type="scientific">Mycolicibacter sinensis (strain JDM601)</name>
    <name type="common">Mycobacterium sinense</name>
    <dbReference type="NCBI Taxonomy" id="875328"/>
    <lineage>
        <taxon>Bacteria</taxon>
        <taxon>Bacillati</taxon>
        <taxon>Actinomycetota</taxon>
        <taxon>Actinomycetes</taxon>
        <taxon>Mycobacteriales</taxon>
        <taxon>Mycobacteriaceae</taxon>
        <taxon>Mycolicibacter</taxon>
    </lineage>
</organism>
<sequence>MVGKCRADARRNRERLLAAAAAAFGGSDGSPVPLEAIAREAGVGIGTLYRHFPNREALVEAVYRAELGDVAAVAEQLLTRHPPKVALRRWMDRYAGFVAAKRGMAESLRAMVESGAVTTNETRESITGAVDLLLRAGAADGSLRADVQADDVVSSLVGIFLTSASPEQTGRLLDLLVAGVAATA</sequence>
<dbReference type="InterPro" id="IPR009057">
    <property type="entry name" value="Homeodomain-like_sf"/>
</dbReference>
<dbReference type="SUPFAM" id="SSF46689">
    <property type="entry name" value="Homeodomain-like"/>
    <property type="match status" value="1"/>
</dbReference>
<evidence type="ECO:0000313" key="6">
    <source>
        <dbReference type="EMBL" id="OBI25969.1"/>
    </source>
</evidence>
<keyword evidence="3" id="KW-0804">Transcription</keyword>
<dbReference type="Gene3D" id="1.10.357.10">
    <property type="entry name" value="Tetracycline Repressor, domain 2"/>
    <property type="match status" value="1"/>
</dbReference>